<evidence type="ECO:0000313" key="3">
    <source>
        <dbReference type="EMBL" id="CAD9620206.1"/>
    </source>
</evidence>
<dbReference type="Pfam" id="PF02493">
    <property type="entry name" value="MORN"/>
    <property type="match status" value="3"/>
</dbReference>
<dbReference type="Gene3D" id="2.20.110.10">
    <property type="entry name" value="Histone H3 K4-specific methyltransferase SET7/9 N-terminal domain"/>
    <property type="match status" value="2"/>
</dbReference>
<evidence type="ECO:0000256" key="2">
    <source>
        <dbReference type="SAM" id="Phobius"/>
    </source>
</evidence>
<dbReference type="EMBL" id="HBGZ01024785">
    <property type="protein sequence ID" value="CAD9620206.1"/>
    <property type="molecule type" value="Transcribed_RNA"/>
</dbReference>
<evidence type="ECO:0000256" key="1">
    <source>
        <dbReference type="ARBA" id="ARBA00022737"/>
    </source>
</evidence>
<keyword evidence="2" id="KW-0472">Membrane</keyword>
<proteinExistence type="predicted"/>
<dbReference type="SMART" id="SM00698">
    <property type="entry name" value="MORN"/>
    <property type="match status" value="3"/>
</dbReference>
<keyword evidence="1" id="KW-0677">Repeat</keyword>
<reference evidence="3" key="1">
    <citation type="submission" date="2021-01" db="EMBL/GenBank/DDBJ databases">
        <authorList>
            <person name="Corre E."/>
            <person name="Pelletier E."/>
            <person name="Niang G."/>
            <person name="Scheremetjew M."/>
            <person name="Finn R."/>
            <person name="Kale V."/>
            <person name="Holt S."/>
            <person name="Cochrane G."/>
            <person name="Meng A."/>
            <person name="Brown T."/>
            <person name="Cohen L."/>
        </authorList>
    </citation>
    <scope>NUCLEOTIDE SEQUENCE</scope>
    <source>
        <strain evidence="3">SM1012Den-03</strain>
    </source>
</reference>
<organism evidence="3">
    <name type="scientific">Skeletonema marinoi</name>
    <dbReference type="NCBI Taxonomy" id="267567"/>
    <lineage>
        <taxon>Eukaryota</taxon>
        <taxon>Sar</taxon>
        <taxon>Stramenopiles</taxon>
        <taxon>Ochrophyta</taxon>
        <taxon>Bacillariophyta</taxon>
        <taxon>Coscinodiscophyceae</taxon>
        <taxon>Thalassiosirophycidae</taxon>
        <taxon>Thalassiosirales</taxon>
        <taxon>Skeletonemataceae</taxon>
        <taxon>Skeletonema</taxon>
        <taxon>Skeletonema marinoi-dohrnii complex</taxon>
    </lineage>
</organism>
<protein>
    <recommendedName>
        <fullName evidence="4">MORN repeat-containing protein 5</fullName>
    </recommendedName>
</protein>
<sequence>MKYKDGSEYDGEWAAKKMHGRGKYTWPDGAVYVGEFAEGKQHGAGTFTSMWQLYRYQGGWRYGKRHGKGERAWFWNFFEFEVEFGDGQLVHQVVASTSWFALLFGMIVDVIIYRCLWRRRFGLVYVLFYFWMGMRVARRVGRFESDLNWVKELKMS</sequence>
<dbReference type="AlphaFoldDB" id="A0A7S2LYK7"/>
<keyword evidence="2" id="KW-0812">Transmembrane</keyword>
<accession>A0A7S2LYK7</accession>
<keyword evidence="2" id="KW-1133">Transmembrane helix</keyword>
<dbReference type="PANTHER" id="PTHR23084:SF263">
    <property type="entry name" value="MORN REPEAT-CONTAINING PROTEIN 1"/>
    <property type="match status" value="1"/>
</dbReference>
<gene>
    <name evidence="3" type="ORF">SMAR0320_LOCUS17571</name>
</gene>
<feature type="transmembrane region" description="Helical" evidence="2">
    <location>
        <begin position="89"/>
        <end position="113"/>
    </location>
</feature>
<dbReference type="SUPFAM" id="SSF82185">
    <property type="entry name" value="Histone H3 K4-specific methyltransferase SET7/9 N-terminal domain"/>
    <property type="match status" value="1"/>
</dbReference>
<feature type="transmembrane region" description="Helical" evidence="2">
    <location>
        <begin position="120"/>
        <end position="137"/>
    </location>
</feature>
<dbReference type="InterPro" id="IPR003409">
    <property type="entry name" value="MORN"/>
</dbReference>
<name>A0A7S2LYK7_9STRA</name>
<dbReference type="PANTHER" id="PTHR23084">
    <property type="entry name" value="PHOSPHATIDYLINOSITOL-4-PHOSPHATE 5-KINASE RELATED"/>
    <property type="match status" value="1"/>
</dbReference>
<evidence type="ECO:0008006" key="4">
    <source>
        <dbReference type="Google" id="ProtNLM"/>
    </source>
</evidence>